<feature type="chain" id="PRO_5034524993" description="DUF4374 domain-containing protein" evidence="1">
    <location>
        <begin position="22"/>
        <end position="477"/>
    </location>
</feature>
<comment type="caution">
    <text evidence="2">The sequence shown here is derived from an EMBL/GenBank/DDBJ whole genome shotgun (WGS) entry which is preliminary data.</text>
</comment>
<evidence type="ECO:0000313" key="2">
    <source>
        <dbReference type="EMBL" id="KOO69177.1"/>
    </source>
</evidence>
<dbReference type="Pfam" id="PF14298">
    <property type="entry name" value="DUF4374"/>
    <property type="match status" value="1"/>
</dbReference>
<gene>
    <name evidence="2" type="ORF">ACU52_03505</name>
</gene>
<dbReference type="InterPro" id="IPR025401">
    <property type="entry name" value="DUF4374"/>
</dbReference>
<dbReference type="EMBL" id="LFQU01000004">
    <property type="protein sequence ID" value="KOO69177.1"/>
    <property type="molecule type" value="Genomic_DNA"/>
</dbReference>
<name>A0A8E1R2L4_9BACT</name>
<evidence type="ECO:0000256" key="1">
    <source>
        <dbReference type="SAM" id="SignalP"/>
    </source>
</evidence>
<sequence length="477" mass="51685">MNKNRFLAGMLAIAASGVFFASCSDDAADDGGGAASGITNPYVIATTVTGSNTTANILTSAASLEGEITPSGLANDGATYWVFHGRKYLYALNYHQGESGTTYSYVRNSATGALEQRAKEYYVTRFTTYGLYDNYIMTTSSGDGNASWADPVTGYLPQAFKVSYLDVDSETFESNTVATDGNDTSVADEDYICENFLGNGEYVTLAGLEQVGSKIYSAAVPMGLSQYGCQQFTDDARTQYKWVRPGYEDLIKTESGGTNSSAYDKDELQWTQWPDECWVAVFADRTLKEKKLIKTDKISYACGRNKSQYYQMVWATDDGRYVYVISPSYAKTMADARQQTTLPAGVVRIDTSTEDFDDYYCNLEQLSPNGLLRSWYIGGDSFLFLMYDAPITSSDKTANRLAVFNASAKTLTDVTGLPSDVSGFGSTPYMADGYAYVSVNTGSGYPAIWKIDPATGAATKGLTVSGATTVTAVGRID</sequence>
<organism evidence="2 3">
    <name type="scientific">Xylanibacter rarus</name>
    <dbReference type="NCBI Taxonomy" id="1676614"/>
    <lineage>
        <taxon>Bacteria</taxon>
        <taxon>Pseudomonadati</taxon>
        <taxon>Bacteroidota</taxon>
        <taxon>Bacteroidia</taxon>
        <taxon>Bacteroidales</taxon>
        <taxon>Prevotellaceae</taxon>
        <taxon>Xylanibacter</taxon>
    </lineage>
</organism>
<evidence type="ECO:0000313" key="3">
    <source>
        <dbReference type="Proteomes" id="UP000036951"/>
    </source>
</evidence>
<accession>A0A8E1R2L4</accession>
<proteinExistence type="predicted"/>
<protein>
    <recommendedName>
        <fullName evidence="4">DUF4374 domain-containing protein</fullName>
    </recommendedName>
</protein>
<reference evidence="2 3" key="1">
    <citation type="submission" date="2015-06" db="EMBL/GenBank/DDBJ databases">
        <title>Prevotella sp. 109, sp. nov., a novel member of the family Prevotellaceae isolated from human faeces.</title>
        <authorList>
            <person name="Shkoporov A.N."/>
            <person name="Chaplin A.V."/>
            <person name="Kafarskaia L.I."/>
            <person name="Efimov B.A."/>
        </authorList>
    </citation>
    <scope>NUCLEOTIDE SEQUENCE [LARGE SCALE GENOMIC DNA]</scope>
    <source>
        <strain evidence="2 3">109</strain>
    </source>
</reference>
<dbReference type="SUPFAM" id="SSF82171">
    <property type="entry name" value="DPP6 N-terminal domain-like"/>
    <property type="match status" value="1"/>
</dbReference>
<dbReference type="AlphaFoldDB" id="A0A8E1R2L4"/>
<keyword evidence="1" id="KW-0732">Signal</keyword>
<feature type="signal peptide" evidence="1">
    <location>
        <begin position="1"/>
        <end position="21"/>
    </location>
</feature>
<dbReference type="RefSeq" id="WP_053397781.1">
    <property type="nucleotide sequence ID" value="NZ_LFQU01000004.1"/>
</dbReference>
<dbReference type="Proteomes" id="UP000036951">
    <property type="component" value="Unassembled WGS sequence"/>
</dbReference>
<dbReference type="OrthoDB" id="738440at2"/>
<keyword evidence="3" id="KW-1185">Reference proteome</keyword>
<dbReference type="PROSITE" id="PS51257">
    <property type="entry name" value="PROKAR_LIPOPROTEIN"/>
    <property type="match status" value="1"/>
</dbReference>
<evidence type="ECO:0008006" key="4">
    <source>
        <dbReference type="Google" id="ProtNLM"/>
    </source>
</evidence>